<name>A0A0F9XZQ3_9ZZZZ</name>
<evidence type="ECO:0000313" key="1">
    <source>
        <dbReference type="EMBL" id="KKN97918.1"/>
    </source>
</evidence>
<proteinExistence type="predicted"/>
<organism evidence="1">
    <name type="scientific">marine sediment metagenome</name>
    <dbReference type="NCBI Taxonomy" id="412755"/>
    <lineage>
        <taxon>unclassified sequences</taxon>
        <taxon>metagenomes</taxon>
        <taxon>ecological metagenomes</taxon>
    </lineage>
</organism>
<accession>A0A0F9XZQ3</accession>
<sequence length="113" mass="12779">MKRYIFSVVCLTSLAFPAIASAIDDHEHFVQGCREVLGIYANRDKQRLLAGLTTSPTEALRAGYCIGAISEYQRERECFTNDWYEQAQRISEMSEYAKNGASVEEILETSCEI</sequence>
<evidence type="ECO:0008006" key="2">
    <source>
        <dbReference type="Google" id="ProtNLM"/>
    </source>
</evidence>
<comment type="caution">
    <text evidence="1">The sequence shown here is derived from an EMBL/GenBank/DDBJ whole genome shotgun (WGS) entry which is preliminary data.</text>
</comment>
<dbReference type="EMBL" id="LAZR01000054">
    <property type="protein sequence ID" value="KKN97918.1"/>
    <property type="molecule type" value="Genomic_DNA"/>
</dbReference>
<protein>
    <recommendedName>
        <fullName evidence="2">Rap1a immunity protein domain-containing protein</fullName>
    </recommendedName>
</protein>
<dbReference type="AlphaFoldDB" id="A0A0F9XZQ3"/>
<gene>
    <name evidence="1" type="ORF">LCGC14_0151140</name>
</gene>
<reference evidence="1" key="1">
    <citation type="journal article" date="2015" name="Nature">
        <title>Complex archaea that bridge the gap between prokaryotes and eukaryotes.</title>
        <authorList>
            <person name="Spang A."/>
            <person name="Saw J.H."/>
            <person name="Jorgensen S.L."/>
            <person name="Zaremba-Niedzwiedzka K."/>
            <person name="Martijn J."/>
            <person name="Lind A.E."/>
            <person name="van Eijk R."/>
            <person name="Schleper C."/>
            <person name="Guy L."/>
            <person name="Ettema T.J."/>
        </authorList>
    </citation>
    <scope>NUCLEOTIDE SEQUENCE</scope>
</reference>